<reference evidence="1 2" key="1">
    <citation type="journal article" date="2022" name="bioRxiv">
        <title>The genome of the oomycete Peronosclerospora sorghi, a cosmopolitan pathogen of maize and sorghum, is inflated with dispersed pseudogenes.</title>
        <authorList>
            <person name="Fletcher K."/>
            <person name="Martin F."/>
            <person name="Isakeit T."/>
            <person name="Cavanaugh K."/>
            <person name="Magill C."/>
            <person name="Michelmore R."/>
        </authorList>
    </citation>
    <scope>NUCLEOTIDE SEQUENCE [LARGE SCALE GENOMIC DNA]</scope>
    <source>
        <strain evidence="1">P6</strain>
    </source>
</reference>
<keyword evidence="2" id="KW-1185">Reference proteome</keyword>
<comment type="caution">
    <text evidence="1">The sequence shown here is derived from an EMBL/GenBank/DDBJ whole genome shotgun (WGS) entry which is preliminary data.</text>
</comment>
<gene>
    <name evidence="1" type="ORF">PsorP6_017583</name>
</gene>
<dbReference type="EMBL" id="CM047590">
    <property type="protein sequence ID" value="KAI9919285.1"/>
    <property type="molecule type" value="Genomic_DNA"/>
</dbReference>
<proteinExistence type="predicted"/>
<evidence type="ECO:0000313" key="1">
    <source>
        <dbReference type="EMBL" id="KAI9919285.1"/>
    </source>
</evidence>
<dbReference type="Proteomes" id="UP001163321">
    <property type="component" value="Chromosome 11"/>
</dbReference>
<organism evidence="1 2">
    <name type="scientific">Peronosclerospora sorghi</name>
    <dbReference type="NCBI Taxonomy" id="230839"/>
    <lineage>
        <taxon>Eukaryota</taxon>
        <taxon>Sar</taxon>
        <taxon>Stramenopiles</taxon>
        <taxon>Oomycota</taxon>
        <taxon>Peronosporomycetes</taxon>
        <taxon>Peronosporales</taxon>
        <taxon>Peronosporaceae</taxon>
        <taxon>Peronosclerospora</taxon>
    </lineage>
</organism>
<protein>
    <submittedName>
        <fullName evidence="1">Uncharacterized protein</fullName>
    </submittedName>
</protein>
<name>A0ACC0WK86_9STRA</name>
<accession>A0ACC0WK86</accession>
<sequence>MLEAPPSTRAHRISPKGFPDIESKNAELEHDLNTLQQERLGMSDWFAHLERVKAQAKQRELEIVTKMQDKFKVIDEAERWHGIRPSSWNSKRVRKWKNGTSGSSWPLRDRKKALWQRPSGEWTVHRRGNTKMTVGPDGRSA</sequence>
<evidence type="ECO:0000313" key="2">
    <source>
        <dbReference type="Proteomes" id="UP001163321"/>
    </source>
</evidence>